<evidence type="ECO:0000313" key="2">
    <source>
        <dbReference type="Proteomes" id="UP001201980"/>
    </source>
</evidence>
<organism evidence="1 2">
    <name type="scientific">Zalerion maritima</name>
    <dbReference type="NCBI Taxonomy" id="339359"/>
    <lineage>
        <taxon>Eukaryota</taxon>
        <taxon>Fungi</taxon>
        <taxon>Dikarya</taxon>
        <taxon>Ascomycota</taxon>
        <taxon>Pezizomycotina</taxon>
        <taxon>Sordariomycetes</taxon>
        <taxon>Lulworthiomycetidae</taxon>
        <taxon>Lulworthiales</taxon>
        <taxon>Lulworthiaceae</taxon>
        <taxon>Zalerion</taxon>
    </lineage>
</organism>
<evidence type="ECO:0000313" key="1">
    <source>
        <dbReference type="EMBL" id="KAJ2905225.1"/>
    </source>
</evidence>
<reference evidence="1" key="1">
    <citation type="submission" date="2022-07" db="EMBL/GenBank/DDBJ databases">
        <title>Draft genome sequence of Zalerion maritima ATCC 34329, a (micro)plastics degrading marine fungus.</title>
        <authorList>
            <person name="Paco A."/>
            <person name="Goncalves M.F.M."/>
            <person name="Rocha-Santos T.A.P."/>
            <person name="Alves A."/>
        </authorList>
    </citation>
    <scope>NUCLEOTIDE SEQUENCE</scope>
    <source>
        <strain evidence="1">ATCC 34329</strain>
    </source>
</reference>
<comment type="caution">
    <text evidence="1">The sequence shown here is derived from an EMBL/GenBank/DDBJ whole genome shotgun (WGS) entry which is preliminary data.</text>
</comment>
<dbReference type="EMBL" id="JAKWBI020000035">
    <property type="protein sequence ID" value="KAJ2905225.1"/>
    <property type="molecule type" value="Genomic_DNA"/>
</dbReference>
<dbReference type="Proteomes" id="UP001201980">
    <property type="component" value="Unassembled WGS sequence"/>
</dbReference>
<sequence>MASPNLADLPVELQREVCRKLCTHCEGISDFRQTIRVTGSRRSEIQQYDKHILRYRESTRTLSSLSRVSRHFNIVAQPFLYHCVRLENASKRDMQKPIPILPLARTLLFRLDLGRHVRELTVMGWDAIACLDTWLDPAWEDIWAEAVERGLSPDLPWGVWKTSIKDPWAVIVRGEVDARGQFERLDGERKLIYQRERFLLQLILACCPKLQVLNLGDRQFDDWYKFVEPDFFPRLVGEENQKEFCFPHLRDMTIYVFQGRESPRLRHSMLNYLHQSSPRLDRVTVIWPVTSMTNWALWLKEDSLATFRRRHQWTWAFVHSYDKDHPTLMWEEQMSVDPASASSSFPFYDLRCLRARFQGDVPIVDRTFGMQDNQGDVFFRINVNSLGSGTAENALFKRLAPKHENCQVIFRSAYADIYPWNLQSWTGAPGTASQYFRQICGSRTVLCEVGKYSRVERSAAENDAMWSTGSSAD</sequence>
<gene>
    <name evidence="1" type="ORF">MKZ38_005927</name>
</gene>
<protein>
    <submittedName>
        <fullName evidence="1">Uncharacterized protein</fullName>
    </submittedName>
</protein>
<keyword evidence="2" id="KW-1185">Reference proteome</keyword>
<proteinExistence type="predicted"/>
<accession>A0AAD5RXN7</accession>
<name>A0AAD5RXN7_9PEZI</name>
<dbReference type="AlphaFoldDB" id="A0AAD5RXN7"/>